<dbReference type="PANTHER" id="PTHR34817">
    <property type="entry name" value="NUCLEOTIDYLTRANSFERASE"/>
    <property type="match status" value="1"/>
</dbReference>
<dbReference type="Proteomes" id="UP000471672">
    <property type="component" value="Unassembled WGS sequence"/>
</dbReference>
<accession>A0ABX0B778</accession>
<keyword evidence="2" id="KW-1185">Reference proteome</keyword>
<reference evidence="1 2" key="1">
    <citation type="journal article" date="2021" name="Arch. Microbiol.">
        <title>Cellulosimicrobium fucosivorans sp. nov., isolated from San Elijo Lagoon, contains a fucose metabolic pathway linked to carotenoid production.</title>
        <authorList>
            <person name="Aviles F.A."/>
            <person name="Kyndt J.A."/>
        </authorList>
    </citation>
    <scope>NUCLEOTIDE SEQUENCE [LARGE SCALE GENOMIC DNA]</scope>
    <source>
        <strain evidence="1 2">SE3</strain>
    </source>
</reference>
<sequence length="289" mass="31203">MRAVPFSLDPAVVREVDARLDGVVRDERVAVPLAVESGSRAWGFPSPDSDYDCRFVYVRAEAEYLDPWPRRDVVETPLDAVLDVNGWDLLKAVRLLVKGNATVLEWARSPIVYRADDAFRAELLAVAERVVDRDALRRHYLHVGLGQRDRWWAGSEVPLKKVFYALRPAATLRWLRVRPGDVVPPMDLAALLAEGEAPGGVVREASALVARKAVTRETGSGPVPGALAAFVDDELARASAVAAAPAAGRAAAREEAARFFRAAVARYGPAAPRAGTARGALTPARGAGR</sequence>
<proteinExistence type="predicted"/>
<dbReference type="Pfam" id="PF10127">
    <property type="entry name" value="RlaP"/>
    <property type="match status" value="1"/>
</dbReference>
<dbReference type="EMBL" id="JAAFAN010000001">
    <property type="protein sequence ID" value="NDO87958.1"/>
    <property type="molecule type" value="Genomic_DNA"/>
</dbReference>
<evidence type="ECO:0000313" key="1">
    <source>
        <dbReference type="EMBL" id="NDO87958.1"/>
    </source>
</evidence>
<organism evidence="1 2">
    <name type="scientific">Cellulosimicrobium composti</name>
    <dbReference type="NCBI Taxonomy" id="2672572"/>
    <lineage>
        <taxon>Bacteria</taxon>
        <taxon>Bacillati</taxon>
        <taxon>Actinomycetota</taxon>
        <taxon>Actinomycetes</taxon>
        <taxon>Micrococcales</taxon>
        <taxon>Promicromonosporaceae</taxon>
        <taxon>Cellulosimicrobium</taxon>
    </lineage>
</organism>
<comment type="caution">
    <text evidence="1">The sequence shown here is derived from an EMBL/GenBank/DDBJ whole genome shotgun (WGS) entry which is preliminary data.</text>
</comment>
<dbReference type="InterPro" id="IPR018775">
    <property type="entry name" value="RlaP"/>
</dbReference>
<dbReference type="RefSeq" id="WP_024840204.1">
    <property type="nucleotide sequence ID" value="NZ_JAAFAN010000001.1"/>
</dbReference>
<dbReference type="PANTHER" id="PTHR34817:SF2">
    <property type="entry name" value="NUCLEOTIDYLTRANSFERASE"/>
    <property type="match status" value="1"/>
</dbReference>
<protein>
    <submittedName>
        <fullName evidence="1">Nucleotidyltransferase domain-containing protein</fullName>
    </submittedName>
</protein>
<gene>
    <name evidence="1" type="ORF">GYH36_00465</name>
</gene>
<evidence type="ECO:0000313" key="2">
    <source>
        <dbReference type="Proteomes" id="UP000471672"/>
    </source>
</evidence>
<name>A0ABX0B778_9MICO</name>